<dbReference type="SMART" id="SM00287">
    <property type="entry name" value="SH3b"/>
    <property type="match status" value="1"/>
</dbReference>
<dbReference type="KEGG" id="cbei:LF65_05561"/>
<reference evidence="9" key="3">
    <citation type="submission" date="2020-06" db="EMBL/GenBank/DDBJ databases">
        <title>Genomic insights into acetone-butanol-ethanol (ABE) fermentation by sequencing solventogenic clostridia strains.</title>
        <authorList>
            <person name="Brown S."/>
        </authorList>
    </citation>
    <scope>NUCLEOTIDE SEQUENCE</scope>
    <source>
        <strain evidence="9">DJ123</strain>
    </source>
</reference>
<dbReference type="Pfam" id="PF05257">
    <property type="entry name" value="CHAP"/>
    <property type="match status" value="1"/>
</dbReference>
<dbReference type="RefSeq" id="WP_041900545.1">
    <property type="nucleotide sequence ID" value="NZ_CP010086.2"/>
</dbReference>
<dbReference type="EMBL" id="JABTDW010000001">
    <property type="protein sequence ID" value="NSB12190.1"/>
    <property type="molecule type" value="Genomic_DNA"/>
</dbReference>
<evidence type="ECO:0000313" key="9">
    <source>
        <dbReference type="EMBL" id="NSB12190.1"/>
    </source>
</evidence>
<feature type="repeat" description="Cell wall-binding" evidence="4">
    <location>
        <begin position="88"/>
        <end position="107"/>
    </location>
</feature>
<feature type="repeat" description="Cell wall-binding" evidence="4">
    <location>
        <begin position="48"/>
        <end position="67"/>
    </location>
</feature>
<dbReference type="OrthoDB" id="1884925at2"/>
<dbReference type="AlphaFoldDB" id="A0A0B5QV25"/>
<dbReference type="PROSITE" id="PS50911">
    <property type="entry name" value="CHAP"/>
    <property type="match status" value="1"/>
</dbReference>
<feature type="domain" description="SH3b" evidence="7">
    <location>
        <begin position="171"/>
        <end position="236"/>
    </location>
</feature>
<protein>
    <recommendedName>
        <fullName evidence="2">N-acetylmuramoyl-L-alanine amidase</fullName>
        <ecNumber evidence="2">3.5.1.28</ecNumber>
    </recommendedName>
</protein>
<evidence type="ECO:0000259" key="7">
    <source>
        <dbReference type="PROSITE" id="PS51781"/>
    </source>
</evidence>
<evidence type="ECO:0000256" key="4">
    <source>
        <dbReference type="PROSITE-ProRule" id="PRU00591"/>
    </source>
</evidence>
<proteinExistence type="predicted"/>
<dbReference type="SUPFAM" id="SSF69360">
    <property type="entry name" value="Cell wall binding repeat"/>
    <property type="match status" value="1"/>
</dbReference>
<dbReference type="Gene3D" id="2.30.30.40">
    <property type="entry name" value="SH3 Domains"/>
    <property type="match status" value="1"/>
</dbReference>
<dbReference type="Gene3D" id="3.90.1720.10">
    <property type="entry name" value="endopeptidase domain like (from Nostoc punctiforme)"/>
    <property type="match status" value="1"/>
</dbReference>
<evidence type="ECO:0000256" key="5">
    <source>
        <dbReference type="SAM" id="MobiDB-lite"/>
    </source>
</evidence>
<dbReference type="STRING" id="1520.LF65_05561"/>
<feature type="repeat" description="Cell wall-binding" evidence="4">
    <location>
        <begin position="68"/>
        <end position="87"/>
    </location>
</feature>
<feature type="compositionally biased region" description="Polar residues" evidence="5">
    <location>
        <begin position="243"/>
        <end position="277"/>
    </location>
</feature>
<feature type="region of interest" description="Disordered" evidence="5">
    <location>
        <begin position="237"/>
        <end position="277"/>
    </location>
</feature>
<evidence type="ECO:0000256" key="2">
    <source>
        <dbReference type="ARBA" id="ARBA00011901"/>
    </source>
</evidence>
<accession>A0A0B5QV25</accession>
<evidence type="ECO:0000256" key="1">
    <source>
        <dbReference type="ARBA" id="ARBA00001561"/>
    </source>
</evidence>
<dbReference type="InterPro" id="IPR018337">
    <property type="entry name" value="Cell_wall/Cho-bd_repeat"/>
</dbReference>
<dbReference type="PROSITE" id="PS51170">
    <property type="entry name" value="CW"/>
    <property type="match status" value="4"/>
</dbReference>
<dbReference type="EMBL" id="CP010086">
    <property type="protein sequence ID" value="AJH02072.1"/>
    <property type="molecule type" value="Genomic_DNA"/>
</dbReference>
<dbReference type="InterPro" id="IPR003646">
    <property type="entry name" value="SH3-like_bac-type"/>
</dbReference>
<comment type="catalytic activity">
    <reaction evidence="1">
        <text>Hydrolyzes the link between N-acetylmuramoyl residues and L-amino acid residues in certain cell-wall glycopeptides.</text>
        <dbReference type="EC" id="3.5.1.28"/>
    </reaction>
</comment>
<sequence>MNKEFLKKIIITGMTTLMVTNMCYISASAKWINDKNNGWSWLDGDIKITGWKEIDEKWYYFNTDGIMKTGWLSDNGKWYNLSNSGEMTIGWKKVGEKWYHFNNDGVMSIGWVNDNGTWYYTNFSGEMETGTLGISGKVYTFSDSGEMLNGNTEQIESGSENVNGVKDDTNSRIAYVATNNDSLNVRSDASTSSDIIDNIYRGAQVKIVDDEKNGFYPIIINGKRGWVSSKWVTFNKPEDDTTKSPTSSNIPNSSVDTPSVDNKNSNAISSSLSDIRNTQPSTDNKYYYSDDNLFYKVKLSPPFYSGGKPIKGNCTWYAWGRAWEITGVKPSDAGFIGNAYEWWDANQKSGKYQYGSQPRVGAIAVWKSNMPNSGGDGHVAIVEKIDGGKIYISESTWNGVTFRYREIYDTNYLYGYIYLDKANH</sequence>
<feature type="repeat" description="Cell wall-binding" evidence="4">
    <location>
        <begin position="108"/>
        <end position="127"/>
    </location>
</feature>
<evidence type="ECO:0000313" key="8">
    <source>
        <dbReference type="EMBL" id="AJH02072.1"/>
    </source>
</evidence>
<keyword evidence="3" id="KW-0677">Repeat</keyword>
<gene>
    <name evidence="9" type="ORF">BCD95_000449</name>
    <name evidence="8" type="ORF">LF65_05561</name>
</gene>
<evidence type="ECO:0000256" key="3">
    <source>
        <dbReference type="ARBA" id="ARBA00022737"/>
    </source>
</evidence>
<dbReference type="InterPro" id="IPR038765">
    <property type="entry name" value="Papain-like_cys_pep_sf"/>
</dbReference>
<dbReference type="Pfam" id="PF19127">
    <property type="entry name" value="Choline_bind_3"/>
    <property type="match status" value="2"/>
</dbReference>
<dbReference type="PROSITE" id="PS51781">
    <property type="entry name" value="SH3B"/>
    <property type="match status" value="1"/>
</dbReference>
<evidence type="ECO:0000259" key="6">
    <source>
        <dbReference type="PROSITE" id="PS50911"/>
    </source>
</evidence>
<dbReference type="Pfam" id="PF08239">
    <property type="entry name" value="SH3_3"/>
    <property type="match status" value="1"/>
</dbReference>
<dbReference type="Gene3D" id="2.10.270.10">
    <property type="entry name" value="Cholin Binding"/>
    <property type="match status" value="1"/>
</dbReference>
<dbReference type="Proteomes" id="UP000031866">
    <property type="component" value="Chromosome"/>
</dbReference>
<evidence type="ECO:0000313" key="10">
    <source>
        <dbReference type="Proteomes" id="UP000031866"/>
    </source>
</evidence>
<dbReference type="GO" id="GO:0008745">
    <property type="term" value="F:N-acetylmuramoyl-L-alanine amidase activity"/>
    <property type="evidence" value="ECO:0007669"/>
    <property type="project" value="UniProtKB-EC"/>
</dbReference>
<organism evidence="8 10">
    <name type="scientific">Clostridium beijerinckii</name>
    <name type="common">Clostridium MP</name>
    <dbReference type="NCBI Taxonomy" id="1520"/>
    <lineage>
        <taxon>Bacteria</taxon>
        <taxon>Bacillati</taxon>
        <taxon>Bacillota</taxon>
        <taxon>Clostridia</taxon>
        <taxon>Eubacteriales</taxon>
        <taxon>Clostridiaceae</taxon>
        <taxon>Clostridium</taxon>
    </lineage>
</organism>
<dbReference type="EC" id="3.5.1.28" evidence="2"/>
<dbReference type="SUPFAM" id="SSF54001">
    <property type="entry name" value="Cysteine proteinases"/>
    <property type="match status" value="1"/>
</dbReference>
<reference evidence="8" key="2">
    <citation type="submission" date="2016-02" db="EMBL/GenBank/DDBJ databases">
        <title>Genome sequence of Clostridium beijerinckii strain 59B.</title>
        <authorList>
            <person name="Little G.T."/>
            <person name="Minton N.P."/>
        </authorList>
    </citation>
    <scope>NUCLEOTIDE SEQUENCE</scope>
    <source>
        <strain evidence="8">NCIMB 14988</strain>
    </source>
</reference>
<dbReference type="InterPro" id="IPR007921">
    <property type="entry name" value="CHAP_dom"/>
</dbReference>
<name>A0A0B5QV25_CLOBE</name>
<feature type="domain" description="Peptidase C51" evidence="6">
    <location>
        <begin position="289"/>
        <end position="418"/>
    </location>
</feature>
<dbReference type="Proteomes" id="UP000822184">
    <property type="component" value="Unassembled WGS sequence"/>
</dbReference>
<reference evidence="10" key="1">
    <citation type="submission" date="2014-12" db="EMBL/GenBank/DDBJ databases">
        <title>Genome sequence of Clostridium beijerinckii strain 59B.</title>
        <authorList>
            <person name="Little G.T."/>
            <person name="Minton N.P."/>
        </authorList>
    </citation>
    <scope>NUCLEOTIDE SEQUENCE [LARGE SCALE GENOMIC DNA]</scope>
    <source>
        <strain evidence="10">59B</strain>
    </source>
</reference>